<keyword evidence="2" id="KW-1185">Reference proteome</keyword>
<organism evidence="1 2">
    <name type="scientific">Melastoma candidum</name>
    <dbReference type="NCBI Taxonomy" id="119954"/>
    <lineage>
        <taxon>Eukaryota</taxon>
        <taxon>Viridiplantae</taxon>
        <taxon>Streptophyta</taxon>
        <taxon>Embryophyta</taxon>
        <taxon>Tracheophyta</taxon>
        <taxon>Spermatophyta</taxon>
        <taxon>Magnoliopsida</taxon>
        <taxon>eudicotyledons</taxon>
        <taxon>Gunneridae</taxon>
        <taxon>Pentapetalae</taxon>
        <taxon>rosids</taxon>
        <taxon>malvids</taxon>
        <taxon>Myrtales</taxon>
        <taxon>Melastomataceae</taxon>
        <taxon>Melastomatoideae</taxon>
        <taxon>Melastomateae</taxon>
        <taxon>Melastoma</taxon>
    </lineage>
</organism>
<protein>
    <submittedName>
        <fullName evidence="1">Uncharacterized protein</fullName>
    </submittedName>
</protein>
<sequence>MAVVAVSVLLFCVGLAMGAPLPFGYDAEERDALYGLKAVFENKFIDGNWTGDHCNGNDPSGWFGLRCSDGRVTEVVLENMGLKGVIKPDAFVAFGELQVLSLHNNSLSGTMMNFAANQKLSRLDLSWNGFHGPVSKSLASLEKLSSLKVDHNELTREIPAFDQTSLVTLDVSNNNLSGEIPSTRVLQSLPPGSFANNSGLCGPPTSRVCGNFGHEDEPNPGDHHQAHLADTEAPSGSTQEKSNGKGSNKMTMFAVLFLLFDVVALIAVLLLFVLYRKKARRLKAMMREEEGGANDAKTEGHNELVGSQLTTTEKRPSVSATEEKGNLVFVNQEDSSFGLNDLLKASAEGLGKGIFGNTYMAKLNNRSTVVVKRLRDLKPMTGEEFTKQLAIIANLNHPNLLPLLAYFYSKQEKLLLYRFAEKGNLFDLIHGGRGSKERIPFRWSARLSVARGIARALEYLHINTKQTNTNSPPHGNLKSTNILIDENDMVLVADYSLASLVSLPIAAQSMVSFRSPEYISTKRMSRKTDVWSFGCLLLELLTGRVSANSTPQGVNGVELCVWVHRAVREEWTAEIFDQEIVAQRNASLGMVRLLQVALKCCERSPEKRPEISEIVREVENIKVVADSEDESDVSIDRSLTDESLSVDRSQSASGVVSDRSFRSGVVSGDNSR</sequence>
<reference evidence="2" key="1">
    <citation type="journal article" date="2023" name="Front. Plant Sci.">
        <title>Chromosomal-level genome assembly of Melastoma candidum provides insights into trichome evolution.</title>
        <authorList>
            <person name="Zhong Y."/>
            <person name="Wu W."/>
            <person name="Sun C."/>
            <person name="Zou P."/>
            <person name="Liu Y."/>
            <person name="Dai S."/>
            <person name="Zhou R."/>
        </authorList>
    </citation>
    <scope>NUCLEOTIDE SEQUENCE [LARGE SCALE GENOMIC DNA]</scope>
</reference>
<comment type="caution">
    <text evidence="1">The sequence shown here is derived from an EMBL/GenBank/DDBJ whole genome shotgun (WGS) entry which is preliminary data.</text>
</comment>
<accession>A0ACB9M3N4</accession>
<name>A0ACB9M3N4_9MYRT</name>
<dbReference type="Proteomes" id="UP001057402">
    <property type="component" value="Chromosome 10"/>
</dbReference>
<gene>
    <name evidence="1" type="ORF">MLD38_032375</name>
</gene>
<proteinExistence type="predicted"/>
<dbReference type="EMBL" id="CM042889">
    <property type="protein sequence ID" value="KAI4318700.1"/>
    <property type="molecule type" value="Genomic_DNA"/>
</dbReference>
<evidence type="ECO:0000313" key="2">
    <source>
        <dbReference type="Proteomes" id="UP001057402"/>
    </source>
</evidence>
<evidence type="ECO:0000313" key="1">
    <source>
        <dbReference type="EMBL" id="KAI4318700.1"/>
    </source>
</evidence>